<evidence type="ECO:0000313" key="2">
    <source>
        <dbReference type="Proteomes" id="UP000593565"/>
    </source>
</evidence>
<dbReference type="Proteomes" id="UP000593565">
    <property type="component" value="Unassembled WGS sequence"/>
</dbReference>
<proteinExistence type="predicted"/>
<sequence length="72" mass="8023">MRMKNDQNGKKQLCVNTLYSDHRRALTSSNSSEAGACRRLLTNTLACGDMEKVLMQSLISAHPGCSEFRYPS</sequence>
<evidence type="ECO:0000313" key="1">
    <source>
        <dbReference type="EMBL" id="KAF4088748.1"/>
    </source>
</evidence>
<dbReference type="AlphaFoldDB" id="A0A7J6B4T3"/>
<name>A0A7J6B4T3_AMEME</name>
<comment type="caution">
    <text evidence="1">The sequence shown here is derived from an EMBL/GenBank/DDBJ whole genome shotgun (WGS) entry which is preliminary data.</text>
</comment>
<reference evidence="1 2" key="1">
    <citation type="submission" date="2020-02" db="EMBL/GenBank/DDBJ databases">
        <title>A chromosome-scale genome assembly of the black bullhead catfish (Ameiurus melas).</title>
        <authorList>
            <person name="Wen M."/>
            <person name="Zham M."/>
            <person name="Cabau C."/>
            <person name="Klopp C."/>
            <person name="Donnadieu C."/>
            <person name="Roques C."/>
            <person name="Bouchez O."/>
            <person name="Lampietro C."/>
            <person name="Jouanno E."/>
            <person name="Herpin A."/>
            <person name="Louis A."/>
            <person name="Berthelot C."/>
            <person name="Parey E."/>
            <person name="Roest-Crollius H."/>
            <person name="Braasch I."/>
            <person name="Postlethwait J."/>
            <person name="Robinson-Rechavi M."/>
            <person name="Echchiki A."/>
            <person name="Begum T."/>
            <person name="Montfort J."/>
            <person name="Schartl M."/>
            <person name="Bobe J."/>
            <person name="Guiguen Y."/>
        </authorList>
    </citation>
    <scope>NUCLEOTIDE SEQUENCE [LARGE SCALE GENOMIC DNA]</scope>
    <source>
        <strain evidence="1">M_S1</strain>
        <tissue evidence="1">Blood</tissue>
    </source>
</reference>
<dbReference type="EMBL" id="JAAGNN010000005">
    <property type="protein sequence ID" value="KAF4088748.1"/>
    <property type="molecule type" value="Genomic_DNA"/>
</dbReference>
<protein>
    <submittedName>
        <fullName evidence="1">Uncharacterized protein</fullName>
    </submittedName>
</protein>
<keyword evidence="2" id="KW-1185">Reference proteome</keyword>
<gene>
    <name evidence="1" type="ORF">AMELA_G00058290</name>
</gene>
<accession>A0A7J6B4T3</accession>
<organism evidence="1 2">
    <name type="scientific">Ameiurus melas</name>
    <name type="common">Black bullhead</name>
    <name type="synonym">Silurus melas</name>
    <dbReference type="NCBI Taxonomy" id="219545"/>
    <lineage>
        <taxon>Eukaryota</taxon>
        <taxon>Metazoa</taxon>
        <taxon>Chordata</taxon>
        <taxon>Craniata</taxon>
        <taxon>Vertebrata</taxon>
        <taxon>Euteleostomi</taxon>
        <taxon>Actinopterygii</taxon>
        <taxon>Neopterygii</taxon>
        <taxon>Teleostei</taxon>
        <taxon>Ostariophysi</taxon>
        <taxon>Siluriformes</taxon>
        <taxon>Ictaluridae</taxon>
        <taxon>Ameiurus</taxon>
    </lineage>
</organism>